<dbReference type="EMBL" id="VFYP01000001">
    <property type="protein sequence ID" value="TPP09325.1"/>
    <property type="molecule type" value="Genomic_DNA"/>
</dbReference>
<dbReference type="RefSeq" id="WP_140825726.1">
    <property type="nucleotide sequence ID" value="NZ_VFYP01000001.1"/>
</dbReference>
<protein>
    <submittedName>
        <fullName evidence="2">Metallophosphoesterase</fullName>
    </submittedName>
</protein>
<dbReference type="AlphaFoldDB" id="A0A504UEX6"/>
<sequence>MREDARPQYALAVISDAHFHEIEGDYGIAGIKAGNRRLTLQTWAHSRESTRVYNESAPALMAALDEVAARGIRHVVLLGDYTDDGQRETTHRLAQRLSDYETRFGTRFYALPGNHDLFGPSGRHQSRYFLRPDGSSIRVTSDDRDSAPDSVVSAAMFCEGYPDGLAPMARHGYFRRPDDLFWETPFGTDDRPERRTYEVVSEDGLNRYRLMDASYLVEPEPGLWLLMLDANVFEPRNGTFRPGSKRAFIDSTAAGWNAVLRLKPFLLAWISDVTARAKASGKTLLAFSHYPAIDPLEDQEGFEQALFPSSPVNVRRPRTDVAEALMAAGLSLHFSGHWHVDGISEHRIGEHRLTNIALPSPVAFPPAFKLITAEAGRATVAPVELSQLPLDQEIMELYRLEVRANGLSYDEALSASDYGSFLHHHVRSLVVHRYLPREWPKDVVETISSMSLADLCSDPRTARPMEAKAIPDAWRHIPVIDLIADWYCLRQAGTLGKRLIGPQALDRMRAIATVFVDAQHGAERGATAAYLNVFFRSMLFYVKRAERLSETNFFEF</sequence>
<feature type="domain" description="Calcineurin-like phosphoesterase" evidence="1">
    <location>
        <begin position="11"/>
        <end position="132"/>
    </location>
</feature>
<dbReference type="GO" id="GO:0016787">
    <property type="term" value="F:hydrolase activity"/>
    <property type="evidence" value="ECO:0007669"/>
    <property type="project" value="InterPro"/>
</dbReference>
<reference evidence="2 3" key="1">
    <citation type="submission" date="2019-06" db="EMBL/GenBank/DDBJ databases">
        <title>Rhizobium sp. CL12 isolated from roots of soybean.</title>
        <authorList>
            <person name="Wang C."/>
        </authorList>
    </citation>
    <scope>NUCLEOTIDE SEQUENCE [LARGE SCALE GENOMIC DNA]</scope>
    <source>
        <strain evidence="2 3">CL12</strain>
    </source>
</reference>
<dbReference type="InterPro" id="IPR029052">
    <property type="entry name" value="Metallo-depent_PP-like"/>
</dbReference>
<dbReference type="OrthoDB" id="5695107at2"/>
<dbReference type="Gene3D" id="3.60.21.10">
    <property type="match status" value="2"/>
</dbReference>
<keyword evidence="3" id="KW-1185">Reference proteome</keyword>
<accession>A0A504UEX6</accession>
<name>A0A504UEX6_9HYPH</name>
<dbReference type="SUPFAM" id="SSF56300">
    <property type="entry name" value="Metallo-dependent phosphatases"/>
    <property type="match status" value="1"/>
</dbReference>
<gene>
    <name evidence="2" type="ORF">FJQ55_00095</name>
</gene>
<comment type="caution">
    <text evidence="2">The sequence shown here is derived from an EMBL/GenBank/DDBJ whole genome shotgun (WGS) entry which is preliminary data.</text>
</comment>
<dbReference type="Pfam" id="PF00149">
    <property type="entry name" value="Metallophos"/>
    <property type="match status" value="1"/>
</dbReference>
<organism evidence="2 3">
    <name type="scientific">Rhizobium glycinendophyticum</name>
    <dbReference type="NCBI Taxonomy" id="2589807"/>
    <lineage>
        <taxon>Bacteria</taxon>
        <taxon>Pseudomonadati</taxon>
        <taxon>Pseudomonadota</taxon>
        <taxon>Alphaproteobacteria</taxon>
        <taxon>Hyphomicrobiales</taxon>
        <taxon>Rhizobiaceae</taxon>
        <taxon>Rhizobium/Agrobacterium group</taxon>
        <taxon>Rhizobium</taxon>
    </lineage>
</organism>
<evidence type="ECO:0000313" key="3">
    <source>
        <dbReference type="Proteomes" id="UP000316429"/>
    </source>
</evidence>
<evidence type="ECO:0000313" key="2">
    <source>
        <dbReference type="EMBL" id="TPP09325.1"/>
    </source>
</evidence>
<evidence type="ECO:0000259" key="1">
    <source>
        <dbReference type="Pfam" id="PF00149"/>
    </source>
</evidence>
<dbReference type="InterPro" id="IPR004843">
    <property type="entry name" value="Calcineurin-like_PHP"/>
</dbReference>
<dbReference type="CDD" id="cd00838">
    <property type="entry name" value="MPP_superfamily"/>
    <property type="match status" value="1"/>
</dbReference>
<dbReference type="Proteomes" id="UP000316429">
    <property type="component" value="Unassembled WGS sequence"/>
</dbReference>
<proteinExistence type="predicted"/>